<dbReference type="KEGG" id="kbs:EPA93_34870"/>
<proteinExistence type="predicted"/>
<accession>A0A4P6K0F4</accession>
<keyword evidence="2" id="KW-1133">Transmembrane helix</keyword>
<reference evidence="3 4" key="1">
    <citation type="submission" date="2019-01" db="EMBL/GenBank/DDBJ databases">
        <title>Ktedonosporobacter rubrisoli SCAWS-G2.</title>
        <authorList>
            <person name="Huang Y."/>
            <person name="Yan B."/>
        </authorList>
    </citation>
    <scope>NUCLEOTIDE SEQUENCE [LARGE SCALE GENOMIC DNA]</scope>
    <source>
        <strain evidence="3 4">SCAWS-G2</strain>
    </source>
</reference>
<feature type="transmembrane region" description="Helical" evidence="2">
    <location>
        <begin position="40"/>
        <end position="62"/>
    </location>
</feature>
<evidence type="ECO:0000313" key="3">
    <source>
        <dbReference type="EMBL" id="QBD80876.1"/>
    </source>
</evidence>
<organism evidence="3 4">
    <name type="scientific">Ktedonosporobacter rubrisoli</name>
    <dbReference type="NCBI Taxonomy" id="2509675"/>
    <lineage>
        <taxon>Bacteria</taxon>
        <taxon>Bacillati</taxon>
        <taxon>Chloroflexota</taxon>
        <taxon>Ktedonobacteria</taxon>
        <taxon>Ktedonobacterales</taxon>
        <taxon>Ktedonosporobacteraceae</taxon>
        <taxon>Ktedonosporobacter</taxon>
    </lineage>
</organism>
<evidence type="ECO:0000256" key="2">
    <source>
        <dbReference type="SAM" id="Phobius"/>
    </source>
</evidence>
<evidence type="ECO:0000313" key="4">
    <source>
        <dbReference type="Proteomes" id="UP000290365"/>
    </source>
</evidence>
<evidence type="ECO:0000256" key="1">
    <source>
        <dbReference type="SAM" id="MobiDB-lite"/>
    </source>
</evidence>
<dbReference type="RefSeq" id="WP_129891938.1">
    <property type="nucleotide sequence ID" value="NZ_CP035758.1"/>
</dbReference>
<protein>
    <submittedName>
        <fullName evidence="3">Uncharacterized protein</fullName>
    </submittedName>
</protein>
<dbReference type="EMBL" id="CP035758">
    <property type="protein sequence ID" value="QBD80876.1"/>
    <property type="molecule type" value="Genomic_DNA"/>
</dbReference>
<feature type="transmembrane region" description="Helical" evidence="2">
    <location>
        <begin position="15"/>
        <end position="34"/>
    </location>
</feature>
<keyword evidence="2" id="KW-0472">Membrane</keyword>
<feature type="region of interest" description="Disordered" evidence="1">
    <location>
        <begin position="126"/>
        <end position="151"/>
    </location>
</feature>
<keyword evidence="2" id="KW-0812">Transmembrane</keyword>
<dbReference type="Proteomes" id="UP000290365">
    <property type="component" value="Chromosome"/>
</dbReference>
<dbReference type="OrthoDB" id="157466at2"/>
<sequence>MRGLWLSSFSYRTRIYFYAILTAILLLGGMVFAIAVLGLWALLVFLALIWLAMAAITSRLLYREIRHVIGALSKLPAEQPVKKEGAAEDIPATPYFPETPMPSTPLIRVLETIDLSSSDVEHFLAGSAEGQAESASREEPVSQADVSVGEE</sequence>
<name>A0A4P6K0F4_KTERU</name>
<keyword evidence="4" id="KW-1185">Reference proteome</keyword>
<gene>
    <name evidence="3" type="ORF">EPA93_34870</name>
</gene>
<dbReference type="AlphaFoldDB" id="A0A4P6K0F4"/>